<proteinExistence type="predicted"/>
<gene>
    <name evidence="3" type="ORF">ISF26_15680</name>
</gene>
<evidence type="ECO:0000259" key="2">
    <source>
        <dbReference type="Pfam" id="PF07883"/>
    </source>
</evidence>
<organism evidence="3 4">
    <name type="scientific">Gloeobacter morelensis MG652769</name>
    <dbReference type="NCBI Taxonomy" id="2781736"/>
    <lineage>
        <taxon>Bacteria</taxon>
        <taxon>Bacillati</taxon>
        <taxon>Cyanobacteriota</taxon>
        <taxon>Cyanophyceae</taxon>
        <taxon>Gloeobacterales</taxon>
        <taxon>Gloeobacteraceae</taxon>
        <taxon>Gloeobacter</taxon>
        <taxon>Gloeobacter morelensis</taxon>
    </lineage>
</organism>
<protein>
    <submittedName>
        <fullName evidence="3">Cupin domain-containing protein</fullName>
    </submittedName>
</protein>
<dbReference type="InterPro" id="IPR051610">
    <property type="entry name" value="GPI/OXD"/>
</dbReference>
<evidence type="ECO:0000313" key="4">
    <source>
        <dbReference type="Proteomes" id="UP001054846"/>
    </source>
</evidence>
<keyword evidence="4" id="KW-1185">Reference proteome</keyword>
<dbReference type="InterPro" id="IPR013096">
    <property type="entry name" value="Cupin_2"/>
</dbReference>
<dbReference type="Gene3D" id="2.60.120.10">
    <property type="entry name" value="Jelly Rolls"/>
    <property type="match status" value="1"/>
</dbReference>
<dbReference type="Proteomes" id="UP001054846">
    <property type="component" value="Chromosome"/>
</dbReference>
<dbReference type="PANTHER" id="PTHR35848">
    <property type="entry name" value="OXALATE-BINDING PROTEIN"/>
    <property type="match status" value="1"/>
</dbReference>
<evidence type="ECO:0000313" key="3">
    <source>
        <dbReference type="EMBL" id="UFP93237.1"/>
    </source>
</evidence>
<dbReference type="EMBL" id="CP063845">
    <property type="protein sequence ID" value="UFP93237.1"/>
    <property type="molecule type" value="Genomic_DNA"/>
</dbReference>
<dbReference type="InterPro" id="IPR011051">
    <property type="entry name" value="RmlC_Cupin_sf"/>
</dbReference>
<dbReference type="Pfam" id="PF07883">
    <property type="entry name" value="Cupin_2"/>
    <property type="match status" value="1"/>
</dbReference>
<dbReference type="InterPro" id="IPR014710">
    <property type="entry name" value="RmlC-like_jellyroll"/>
</dbReference>
<accession>A0ABY3PI74</accession>
<evidence type="ECO:0000256" key="1">
    <source>
        <dbReference type="ARBA" id="ARBA00022723"/>
    </source>
</evidence>
<sequence>MKPILNVADAPIRELESGEHFACRLAQLAHPLGAKSIGANVTRVPPGKAAFPFHHHYANEEHFFILSGSGTLRVGSQTYPVGPHDYIFTPPGGPETAHQLVNTGHADLVYLAISTLQLPEVAGYPDSGKTGIRVTYDAPSGSAGNGRFLIADTSKDEVSYWDGEDGRAIAQMQTGTPAP</sequence>
<feature type="domain" description="Cupin type-2" evidence="2">
    <location>
        <begin position="41"/>
        <end position="113"/>
    </location>
</feature>
<reference evidence="3 4" key="1">
    <citation type="journal article" date="2021" name="Genome Biol. Evol.">
        <title>Complete Genome Sequencing of a Novel Gloeobacter Species from a Waterfall Cave in Mexico.</title>
        <authorList>
            <person name="Saw J.H."/>
            <person name="Cardona T."/>
            <person name="Montejano G."/>
        </authorList>
    </citation>
    <scope>NUCLEOTIDE SEQUENCE [LARGE SCALE GENOMIC DNA]</scope>
    <source>
        <strain evidence="3">MG652769</strain>
    </source>
</reference>
<name>A0ABY3PI74_9CYAN</name>
<dbReference type="SUPFAM" id="SSF51182">
    <property type="entry name" value="RmlC-like cupins"/>
    <property type="match status" value="1"/>
</dbReference>
<dbReference type="PANTHER" id="PTHR35848:SF6">
    <property type="entry name" value="CUPIN TYPE-2 DOMAIN-CONTAINING PROTEIN"/>
    <property type="match status" value="1"/>
</dbReference>
<keyword evidence="1" id="KW-0479">Metal-binding</keyword>
<dbReference type="RefSeq" id="WP_230840238.1">
    <property type="nucleotide sequence ID" value="NZ_CP063845.1"/>
</dbReference>
<dbReference type="CDD" id="cd02224">
    <property type="entry name" value="cupin_SPO2919-like"/>
    <property type="match status" value="1"/>
</dbReference>